<sequence>MKGILVLLAAAALLAARACAQQGPPPQAATQPPATPVPTLYTQDPPQAAPVDPPSTPLPVAMLLNMVTSLLYGIGNTLADGAPEPLADFLASAQARLADSLREARGQINAHGSAFEADLNQGYYGGALGPSQQARAGSEGGAAAMPLRDAIAAFSARAALPPPAAPRMAAAAKAPAAAPGSADFAPAQLLKALSEALATESKALAGAVPKPQAGKPGDAASGKKKPAPAAAAGGALPAAERAPGAPAVDARPEAAPAPDPASAAQAGA</sequence>
<feature type="region of interest" description="Disordered" evidence="1">
    <location>
        <begin position="204"/>
        <end position="268"/>
    </location>
</feature>
<proteinExistence type="predicted"/>
<gene>
    <name evidence="3" type="ORF">Rsub_05720</name>
</gene>
<dbReference type="InParanoid" id="A0A2V0P0K6"/>
<keyword evidence="2" id="KW-0732">Signal</keyword>
<feature type="compositionally biased region" description="Low complexity" evidence="1">
    <location>
        <begin position="22"/>
        <end position="46"/>
    </location>
</feature>
<evidence type="ECO:0000256" key="1">
    <source>
        <dbReference type="SAM" id="MobiDB-lite"/>
    </source>
</evidence>
<evidence type="ECO:0000313" key="4">
    <source>
        <dbReference type="Proteomes" id="UP000247498"/>
    </source>
</evidence>
<dbReference type="Proteomes" id="UP000247498">
    <property type="component" value="Unassembled WGS sequence"/>
</dbReference>
<feature type="compositionally biased region" description="Low complexity" evidence="1">
    <location>
        <begin position="227"/>
        <end position="268"/>
    </location>
</feature>
<reference evidence="3 4" key="1">
    <citation type="journal article" date="2018" name="Sci. Rep.">
        <title>Raphidocelis subcapitata (=Pseudokirchneriella subcapitata) provides an insight into genome evolution and environmental adaptations in the Sphaeropleales.</title>
        <authorList>
            <person name="Suzuki S."/>
            <person name="Yamaguchi H."/>
            <person name="Nakajima N."/>
            <person name="Kawachi M."/>
        </authorList>
    </citation>
    <scope>NUCLEOTIDE SEQUENCE [LARGE SCALE GENOMIC DNA]</scope>
    <source>
        <strain evidence="3 4">NIES-35</strain>
    </source>
</reference>
<accession>A0A2V0P0K6</accession>
<comment type="caution">
    <text evidence="3">The sequence shown here is derived from an EMBL/GenBank/DDBJ whole genome shotgun (WGS) entry which is preliminary data.</text>
</comment>
<dbReference type="AlphaFoldDB" id="A0A2V0P0K6"/>
<feature type="signal peptide" evidence="2">
    <location>
        <begin position="1"/>
        <end position="20"/>
    </location>
</feature>
<organism evidence="3 4">
    <name type="scientific">Raphidocelis subcapitata</name>
    <dbReference type="NCBI Taxonomy" id="307507"/>
    <lineage>
        <taxon>Eukaryota</taxon>
        <taxon>Viridiplantae</taxon>
        <taxon>Chlorophyta</taxon>
        <taxon>core chlorophytes</taxon>
        <taxon>Chlorophyceae</taxon>
        <taxon>CS clade</taxon>
        <taxon>Sphaeropleales</taxon>
        <taxon>Selenastraceae</taxon>
        <taxon>Raphidocelis</taxon>
    </lineage>
</organism>
<feature type="region of interest" description="Disordered" evidence="1">
    <location>
        <begin position="22"/>
        <end position="54"/>
    </location>
</feature>
<name>A0A2V0P0K6_9CHLO</name>
<evidence type="ECO:0000313" key="3">
    <source>
        <dbReference type="EMBL" id="GBF93109.1"/>
    </source>
</evidence>
<protein>
    <submittedName>
        <fullName evidence="3">Uncharacterized protein</fullName>
    </submittedName>
</protein>
<dbReference type="EMBL" id="BDRX01000037">
    <property type="protein sequence ID" value="GBF93109.1"/>
    <property type="molecule type" value="Genomic_DNA"/>
</dbReference>
<keyword evidence="4" id="KW-1185">Reference proteome</keyword>
<feature type="chain" id="PRO_5015930046" evidence="2">
    <location>
        <begin position="21"/>
        <end position="268"/>
    </location>
</feature>
<evidence type="ECO:0000256" key="2">
    <source>
        <dbReference type="SAM" id="SignalP"/>
    </source>
</evidence>